<evidence type="ECO:0000256" key="1">
    <source>
        <dbReference type="ARBA" id="ARBA00004294"/>
    </source>
</evidence>
<feature type="compositionally biased region" description="Basic and acidic residues" evidence="13">
    <location>
        <begin position="223"/>
        <end position="238"/>
    </location>
</feature>
<evidence type="ECO:0000256" key="7">
    <source>
        <dbReference type="ARBA" id="ARBA00022787"/>
    </source>
</evidence>
<name>A0ABM1W4S5_APLCA</name>
<dbReference type="RefSeq" id="XP_035829668.1">
    <property type="nucleotide sequence ID" value="XM_035973775.1"/>
</dbReference>
<feature type="compositionally biased region" description="Basic and acidic residues" evidence="13">
    <location>
        <begin position="123"/>
        <end position="159"/>
    </location>
</feature>
<evidence type="ECO:0000256" key="5">
    <source>
        <dbReference type="ARBA" id="ARBA00019863"/>
    </source>
</evidence>
<evidence type="ECO:0000256" key="3">
    <source>
        <dbReference type="ARBA" id="ARBA00004496"/>
    </source>
</evidence>
<keyword evidence="7" id="KW-1000">Mitochondrion outer membrane</keyword>
<feature type="region of interest" description="Disordered" evidence="13">
    <location>
        <begin position="50"/>
        <end position="238"/>
    </location>
</feature>
<dbReference type="RefSeq" id="XP_035829669.1">
    <property type="nucleotide sequence ID" value="XM_035973776.1"/>
</dbReference>
<sequence length="443" mass="49315">MSGENKKDLHSEARSFSANLSTVFLLKRRDPQTKHLLEKAQHLIDGLLAESARPAPATPTARSSRGGAGMGQLWVKLDELKRENDDLKRQRGRSSDERAGSPKSPKSPKPQPGHTEAVSSDLLRARSENEALKQQVEKLQKSLKEHQSVHSTLQDEYKRSKAALEAAQKSAMRAREETKKMESSVKSMRTENESLKQKLSQANSHSSNNSPSKPAVSSPKPRPRVDNRMTENISEKSRPSNIAVAYTTLESQQWMDAKEGLEDLASEEDAVQFLCNLLVTSFKVNTHTLKCVEKVISHILSNPTAAVTLVDAGLDGQCSGQLPDDMSDLLGQKLRASYDKINTSEVAQMVKSRCDSSSPLLSEWSNPSLLRYVQECSSLTWQMVIQKPPMKLGSTDTRFDDAKHKLWWSCNQSKAKKINYVIWPVLYDYEGGNLMVKGCVHAS</sequence>
<evidence type="ECO:0000313" key="17">
    <source>
        <dbReference type="RefSeq" id="XP_035829669.1"/>
    </source>
</evidence>
<keyword evidence="15" id="KW-1185">Reference proteome</keyword>
<keyword evidence="10" id="KW-0496">Mitochondrion</keyword>
<keyword evidence="11" id="KW-0472">Membrane</keyword>
<dbReference type="InterPro" id="IPR031981">
    <property type="entry name" value="MIEAP_C"/>
</dbReference>
<evidence type="ECO:0000256" key="2">
    <source>
        <dbReference type="ARBA" id="ARBA00004305"/>
    </source>
</evidence>
<dbReference type="PANTHER" id="PTHR21771:SF0">
    <property type="entry name" value="MITOCHONDRIA-EATING PROTEIN"/>
    <property type="match status" value="1"/>
</dbReference>
<evidence type="ECO:0000259" key="14">
    <source>
        <dbReference type="Pfam" id="PF16026"/>
    </source>
</evidence>
<evidence type="ECO:0000256" key="13">
    <source>
        <dbReference type="SAM" id="MobiDB-lite"/>
    </source>
</evidence>
<keyword evidence="6" id="KW-0963">Cytoplasm</keyword>
<comment type="similarity">
    <text evidence="4">Belongs to the MIEAP family.</text>
</comment>
<keyword evidence="8" id="KW-0175">Coiled coil</keyword>
<proteinExistence type="inferred from homology"/>
<dbReference type="InterPro" id="IPR026169">
    <property type="entry name" value="MIEAP"/>
</dbReference>
<dbReference type="GeneID" id="101857002"/>
<evidence type="ECO:0000256" key="6">
    <source>
        <dbReference type="ARBA" id="ARBA00022490"/>
    </source>
</evidence>
<organism evidence="15 16">
    <name type="scientific">Aplysia californica</name>
    <name type="common">California sea hare</name>
    <dbReference type="NCBI Taxonomy" id="6500"/>
    <lineage>
        <taxon>Eukaryota</taxon>
        <taxon>Metazoa</taxon>
        <taxon>Spiralia</taxon>
        <taxon>Lophotrochozoa</taxon>
        <taxon>Mollusca</taxon>
        <taxon>Gastropoda</taxon>
        <taxon>Heterobranchia</taxon>
        <taxon>Euthyneura</taxon>
        <taxon>Tectipleura</taxon>
        <taxon>Aplysiida</taxon>
        <taxon>Aplysioidea</taxon>
        <taxon>Aplysiidae</taxon>
        <taxon>Aplysia</taxon>
    </lineage>
</organism>
<feature type="compositionally biased region" description="Basic and acidic residues" evidence="13">
    <location>
        <begin position="76"/>
        <end position="100"/>
    </location>
</feature>
<dbReference type="CDD" id="cd14686">
    <property type="entry name" value="bZIP"/>
    <property type="match status" value="1"/>
</dbReference>
<protein>
    <recommendedName>
        <fullName evidence="5">Mitochondria-eating protein</fullName>
    </recommendedName>
    <alternativeName>
        <fullName evidence="12">Spermatogenesis-associated protein 18</fullName>
    </alternativeName>
</protein>
<evidence type="ECO:0000256" key="12">
    <source>
        <dbReference type="ARBA" id="ARBA00032687"/>
    </source>
</evidence>
<dbReference type="PANTHER" id="PTHR21771">
    <property type="entry name" value="MITOCHONDRIA-EATING PROTEIN-RELATED"/>
    <property type="match status" value="1"/>
</dbReference>
<gene>
    <name evidence="16 17" type="primary">LOC101857002</name>
</gene>
<accession>A0ABM1W4S5</accession>
<feature type="compositionally biased region" description="Low complexity" evidence="13">
    <location>
        <begin position="51"/>
        <end position="65"/>
    </location>
</feature>
<reference evidence="16 17" key="1">
    <citation type="submission" date="2025-05" db="UniProtKB">
        <authorList>
            <consortium name="RefSeq"/>
        </authorList>
    </citation>
    <scope>IDENTIFICATION</scope>
</reference>
<evidence type="ECO:0000256" key="4">
    <source>
        <dbReference type="ARBA" id="ARBA00008233"/>
    </source>
</evidence>
<feature type="domain" description="Mitochondria-eating protein C-terminal" evidence="14">
    <location>
        <begin position="238"/>
        <end position="440"/>
    </location>
</feature>
<evidence type="ECO:0000256" key="11">
    <source>
        <dbReference type="ARBA" id="ARBA00023136"/>
    </source>
</evidence>
<evidence type="ECO:0000256" key="10">
    <source>
        <dbReference type="ARBA" id="ARBA00023128"/>
    </source>
</evidence>
<feature type="compositionally biased region" description="Basic and acidic residues" evidence="13">
    <location>
        <begin position="173"/>
        <end position="196"/>
    </location>
</feature>
<dbReference type="Pfam" id="PF16026">
    <property type="entry name" value="MIEAP"/>
    <property type="match status" value="1"/>
</dbReference>
<feature type="compositionally biased region" description="Low complexity" evidence="13">
    <location>
        <begin position="200"/>
        <end position="219"/>
    </location>
</feature>
<comment type="subcellular location">
    <subcellularLocation>
        <location evidence="3">Cytoplasm</location>
    </subcellularLocation>
    <subcellularLocation>
        <location evidence="2">Mitochondrion matrix</location>
    </subcellularLocation>
    <subcellularLocation>
        <location evidence="1">Mitochondrion outer membrane</location>
    </subcellularLocation>
</comment>
<evidence type="ECO:0000313" key="16">
    <source>
        <dbReference type="RefSeq" id="XP_035829668.1"/>
    </source>
</evidence>
<evidence type="ECO:0000256" key="8">
    <source>
        <dbReference type="ARBA" id="ARBA00023054"/>
    </source>
</evidence>
<evidence type="ECO:0000313" key="15">
    <source>
        <dbReference type="Proteomes" id="UP000694888"/>
    </source>
</evidence>
<evidence type="ECO:0000256" key="9">
    <source>
        <dbReference type="ARBA" id="ARBA00023121"/>
    </source>
</evidence>
<dbReference type="Proteomes" id="UP000694888">
    <property type="component" value="Unplaced"/>
</dbReference>
<keyword evidence="9" id="KW-0446">Lipid-binding</keyword>